<dbReference type="AlphaFoldDB" id="A0A7W8DJR8"/>
<reference evidence="3 4" key="1">
    <citation type="submission" date="2020-08" db="EMBL/GenBank/DDBJ databases">
        <title>Genomic Encyclopedia of Type Strains, Phase IV (KMG-IV): sequencing the most valuable type-strain genomes for metagenomic binning, comparative biology and taxonomic classification.</title>
        <authorList>
            <person name="Goeker M."/>
        </authorList>
    </citation>
    <scope>NUCLEOTIDE SEQUENCE [LARGE SCALE GENOMIC DNA]</scope>
    <source>
        <strain evidence="3 4">DSM 12252</strain>
    </source>
</reference>
<gene>
    <name evidence="3" type="ORF">HNQ65_001877</name>
</gene>
<dbReference type="RefSeq" id="WP_184339232.1">
    <property type="nucleotide sequence ID" value="NZ_JACHIG010000003.1"/>
</dbReference>
<protein>
    <submittedName>
        <fullName evidence="3">Copper chaperone CopZ</fullName>
    </submittedName>
</protein>
<name>A0A7W8DJR8_9BACT</name>
<dbReference type="GO" id="GO:0046872">
    <property type="term" value="F:metal ion binding"/>
    <property type="evidence" value="ECO:0007669"/>
    <property type="project" value="InterPro"/>
</dbReference>
<evidence type="ECO:0000313" key="3">
    <source>
        <dbReference type="EMBL" id="MBB5032300.1"/>
    </source>
</evidence>
<proteinExistence type="predicted"/>
<dbReference type="CDD" id="cd00371">
    <property type="entry name" value="HMA"/>
    <property type="match status" value="1"/>
</dbReference>
<dbReference type="PROSITE" id="PS50846">
    <property type="entry name" value="HMA_2"/>
    <property type="match status" value="1"/>
</dbReference>
<keyword evidence="1" id="KW-0732">Signal</keyword>
<dbReference type="Proteomes" id="UP000590740">
    <property type="component" value="Unassembled WGS sequence"/>
</dbReference>
<organism evidence="3 4">
    <name type="scientific">Prosthecobacter vanneervenii</name>
    <dbReference type="NCBI Taxonomy" id="48466"/>
    <lineage>
        <taxon>Bacteria</taxon>
        <taxon>Pseudomonadati</taxon>
        <taxon>Verrucomicrobiota</taxon>
        <taxon>Verrucomicrobiia</taxon>
        <taxon>Verrucomicrobiales</taxon>
        <taxon>Verrucomicrobiaceae</taxon>
        <taxon>Prosthecobacter</taxon>
    </lineage>
</organism>
<accession>A0A7W8DJR8</accession>
<evidence type="ECO:0000313" key="4">
    <source>
        <dbReference type="Proteomes" id="UP000590740"/>
    </source>
</evidence>
<feature type="chain" id="PRO_5030870113" evidence="1">
    <location>
        <begin position="18"/>
        <end position="172"/>
    </location>
</feature>
<dbReference type="EMBL" id="JACHIG010000003">
    <property type="protein sequence ID" value="MBB5032300.1"/>
    <property type="molecule type" value="Genomic_DNA"/>
</dbReference>
<dbReference type="SUPFAM" id="SSF55008">
    <property type="entry name" value="HMA, heavy metal-associated domain"/>
    <property type="match status" value="1"/>
</dbReference>
<sequence length="172" mass="19134">MRSLLSFFLLLSALEAAEPVTRTFYVSGMECGSCVYMVQQSITETKGVTDVNVAQILDSYANVTFDPAVVTEQQIAQAVREAYPLHGTPYLATLKLSVTDYSKNEAKVESLFAEWKKCLKLEVVDRASGSLVVHFLPIELDKKKPSPQGWSVAQWMQAAQKHGLKFKLEQEG</sequence>
<keyword evidence="4" id="KW-1185">Reference proteome</keyword>
<dbReference type="InterPro" id="IPR036163">
    <property type="entry name" value="HMA_dom_sf"/>
</dbReference>
<feature type="domain" description="HMA" evidence="2">
    <location>
        <begin position="20"/>
        <end position="87"/>
    </location>
</feature>
<dbReference type="InterPro" id="IPR006121">
    <property type="entry name" value="HMA_dom"/>
</dbReference>
<comment type="caution">
    <text evidence="3">The sequence shown here is derived from an EMBL/GenBank/DDBJ whole genome shotgun (WGS) entry which is preliminary data.</text>
</comment>
<evidence type="ECO:0000259" key="2">
    <source>
        <dbReference type="PROSITE" id="PS50846"/>
    </source>
</evidence>
<dbReference type="Pfam" id="PF00403">
    <property type="entry name" value="HMA"/>
    <property type="match status" value="1"/>
</dbReference>
<evidence type="ECO:0000256" key="1">
    <source>
        <dbReference type="SAM" id="SignalP"/>
    </source>
</evidence>
<dbReference type="Gene3D" id="3.30.70.100">
    <property type="match status" value="1"/>
</dbReference>
<feature type="signal peptide" evidence="1">
    <location>
        <begin position="1"/>
        <end position="17"/>
    </location>
</feature>